<organism evidence="1 2">
    <name type="scientific">Novosphingobium indicum</name>
    <dbReference type="NCBI Taxonomy" id="462949"/>
    <lineage>
        <taxon>Bacteria</taxon>
        <taxon>Pseudomonadati</taxon>
        <taxon>Pseudomonadota</taxon>
        <taxon>Alphaproteobacteria</taxon>
        <taxon>Sphingomonadales</taxon>
        <taxon>Sphingomonadaceae</taxon>
        <taxon>Novosphingobium</taxon>
    </lineage>
</organism>
<protein>
    <recommendedName>
        <fullName evidence="3">Transposase</fullName>
    </recommendedName>
</protein>
<dbReference type="Pfam" id="PF01527">
    <property type="entry name" value="HTH_Tnp_1"/>
    <property type="match status" value="1"/>
</dbReference>
<dbReference type="Proteomes" id="UP000605099">
    <property type="component" value="Unassembled WGS sequence"/>
</dbReference>
<proteinExistence type="predicted"/>
<keyword evidence="2" id="KW-1185">Reference proteome</keyword>
<name>A0ABQ2K1T0_9SPHN</name>
<dbReference type="SUPFAM" id="SSF46689">
    <property type="entry name" value="Homeodomain-like"/>
    <property type="match status" value="1"/>
</dbReference>
<evidence type="ECO:0008006" key="3">
    <source>
        <dbReference type="Google" id="ProtNLM"/>
    </source>
</evidence>
<dbReference type="EMBL" id="BMLK01000047">
    <property type="protein sequence ID" value="GGN62434.1"/>
    <property type="molecule type" value="Genomic_DNA"/>
</dbReference>
<gene>
    <name evidence="1" type="ORF">GCM10011349_46120</name>
</gene>
<dbReference type="Gene3D" id="1.10.10.60">
    <property type="entry name" value="Homeodomain-like"/>
    <property type="match status" value="1"/>
</dbReference>
<sequence>MTTQKRVFAPEFKRETVALLERSGRPLAHIAAEVGIMPSMLQAWRRSTRSGPLSQAVSAGAIAPLPSPADQASQITKLKRELVRTRMERDILNVWPAPSARGKFELA</sequence>
<dbReference type="InterPro" id="IPR009057">
    <property type="entry name" value="Homeodomain-like_sf"/>
</dbReference>
<comment type="caution">
    <text evidence="1">The sequence shown here is derived from an EMBL/GenBank/DDBJ whole genome shotgun (WGS) entry which is preliminary data.</text>
</comment>
<evidence type="ECO:0000313" key="1">
    <source>
        <dbReference type="EMBL" id="GGN62434.1"/>
    </source>
</evidence>
<evidence type="ECO:0000313" key="2">
    <source>
        <dbReference type="Proteomes" id="UP000605099"/>
    </source>
</evidence>
<dbReference type="InterPro" id="IPR002514">
    <property type="entry name" value="Transposase_8"/>
</dbReference>
<accession>A0ABQ2K1T0</accession>
<dbReference type="RefSeq" id="WP_188823734.1">
    <property type="nucleotide sequence ID" value="NZ_BMLK01000047.1"/>
</dbReference>
<reference evidence="2" key="1">
    <citation type="journal article" date="2019" name="Int. J. Syst. Evol. Microbiol.">
        <title>The Global Catalogue of Microorganisms (GCM) 10K type strain sequencing project: providing services to taxonomists for standard genome sequencing and annotation.</title>
        <authorList>
            <consortium name="The Broad Institute Genomics Platform"/>
            <consortium name="The Broad Institute Genome Sequencing Center for Infectious Disease"/>
            <person name="Wu L."/>
            <person name="Ma J."/>
        </authorList>
    </citation>
    <scope>NUCLEOTIDE SEQUENCE [LARGE SCALE GENOMIC DNA]</scope>
    <source>
        <strain evidence="2">CGMCC 1.6784</strain>
    </source>
</reference>